<gene>
    <name evidence="2" type="ORF">DEBURN_LOCUS6382</name>
</gene>
<feature type="region of interest" description="Disordered" evidence="1">
    <location>
        <begin position="1"/>
        <end position="29"/>
    </location>
</feature>
<proteinExistence type="predicted"/>
<protein>
    <submittedName>
        <fullName evidence="2">5000_t:CDS:1</fullName>
    </submittedName>
</protein>
<feature type="region of interest" description="Disordered" evidence="1">
    <location>
        <begin position="133"/>
        <end position="275"/>
    </location>
</feature>
<dbReference type="Proteomes" id="UP000789706">
    <property type="component" value="Unassembled WGS sequence"/>
</dbReference>
<feature type="compositionally biased region" description="Low complexity" evidence="1">
    <location>
        <begin position="139"/>
        <end position="174"/>
    </location>
</feature>
<keyword evidence="3" id="KW-1185">Reference proteome</keyword>
<evidence type="ECO:0000313" key="2">
    <source>
        <dbReference type="EMBL" id="CAG8536139.1"/>
    </source>
</evidence>
<organism evidence="2 3">
    <name type="scientific">Diversispora eburnea</name>
    <dbReference type="NCBI Taxonomy" id="1213867"/>
    <lineage>
        <taxon>Eukaryota</taxon>
        <taxon>Fungi</taxon>
        <taxon>Fungi incertae sedis</taxon>
        <taxon>Mucoromycota</taxon>
        <taxon>Glomeromycotina</taxon>
        <taxon>Glomeromycetes</taxon>
        <taxon>Diversisporales</taxon>
        <taxon>Diversisporaceae</taxon>
        <taxon>Diversispora</taxon>
    </lineage>
</organism>
<feature type="compositionally biased region" description="Polar residues" evidence="1">
    <location>
        <begin position="188"/>
        <end position="204"/>
    </location>
</feature>
<feature type="compositionally biased region" description="Polar residues" evidence="1">
    <location>
        <begin position="218"/>
        <end position="227"/>
    </location>
</feature>
<name>A0A9N9AMF9_9GLOM</name>
<sequence>FANTTEHDDDDGIPPGFDTGDSSKRYGGMLSLQPTYPPSASVGGGNYPMNNFSMYAQSPQQYMVQQTQQFYPQVTQVTQTMQSIAANMTNNIITLSQQSSPNLESSINCNDMVSPSLISPSLKKPKLRVQIPDTKDKQTTSAGQQQQQSSQDQSPVDDTPSDTPMSSSQPMQSSRPTPATAEAGPTSALPSQFAQNLPSPSTFFSEFYKTTELPSPLTFGNTPTSANPGPFHWPAPRNNYQHQPSPLAKHENNNSSTSATSEEESIDEPDKKKMDLMYDGNNVVFKME</sequence>
<evidence type="ECO:0000313" key="3">
    <source>
        <dbReference type="Proteomes" id="UP000789706"/>
    </source>
</evidence>
<accession>A0A9N9AMF9</accession>
<feature type="non-terminal residue" evidence="2">
    <location>
        <position position="288"/>
    </location>
</feature>
<dbReference type="AlphaFoldDB" id="A0A9N9AMF9"/>
<evidence type="ECO:0000256" key="1">
    <source>
        <dbReference type="SAM" id="MobiDB-lite"/>
    </source>
</evidence>
<dbReference type="EMBL" id="CAJVPK010000649">
    <property type="protein sequence ID" value="CAG8536139.1"/>
    <property type="molecule type" value="Genomic_DNA"/>
</dbReference>
<reference evidence="2" key="1">
    <citation type="submission" date="2021-06" db="EMBL/GenBank/DDBJ databases">
        <authorList>
            <person name="Kallberg Y."/>
            <person name="Tangrot J."/>
            <person name="Rosling A."/>
        </authorList>
    </citation>
    <scope>NUCLEOTIDE SEQUENCE</scope>
    <source>
        <strain evidence="2">AZ414A</strain>
    </source>
</reference>
<comment type="caution">
    <text evidence="2">The sequence shown here is derived from an EMBL/GenBank/DDBJ whole genome shotgun (WGS) entry which is preliminary data.</text>
</comment>
<dbReference type="OrthoDB" id="1898716at2759"/>